<dbReference type="AlphaFoldDB" id="A0AAE3XML3"/>
<dbReference type="RefSeq" id="WP_309938818.1">
    <property type="nucleotide sequence ID" value="NZ_AP025305.1"/>
</dbReference>
<dbReference type="Pfam" id="PF05140">
    <property type="entry name" value="ResB"/>
    <property type="match status" value="1"/>
</dbReference>
<reference evidence="8" key="1">
    <citation type="submission" date="2023-07" db="EMBL/GenBank/DDBJ databases">
        <title>Genomic Encyclopedia of Type Strains, Phase IV (KMG-IV): sequencing the most valuable type-strain genomes for metagenomic binning, comparative biology and taxonomic classification.</title>
        <authorList>
            <person name="Goeker M."/>
        </authorList>
    </citation>
    <scope>NUCLEOTIDE SEQUENCE</scope>
    <source>
        <strain evidence="8">DSM 26174</strain>
    </source>
</reference>
<gene>
    <name evidence="8" type="ORF">HNQ88_002264</name>
</gene>
<dbReference type="GO" id="GO:0016020">
    <property type="term" value="C:membrane"/>
    <property type="evidence" value="ECO:0007669"/>
    <property type="project" value="UniProtKB-SubCell"/>
</dbReference>
<dbReference type="PANTHER" id="PTHR31566:SF5">
    <property type="entry name" value="RESB-LIKE DOMAIN-CONTAINING PROTEIN"/>
    <property type="match status" value="1"/>
</dbReference>
<evidence type="ECO:0000256" key="6">
    <source>
        <dbReference type="SAM" id="Phobius"/>
    </source>
</evidence>
<feature type="transmembrane region" description="Helical" evidence="6">
    <location>
        <begin position="155"/>
        <end position="174"/>
    </location>
</feature>
<evidence type="ECO:0000256" key="4">
    <source>
        <dbReference type="ARBA" id="ARBA00022989"/>
    </source>
</evidence>
<dbReference type="EMBL" id="JAVDQD010000002">
    <property type="protein sequence ID" value="MDR6239227.1"/>
    <property type="molecule type" value="Genomic_DNA"/>
</dbReference>
<evidence type="ECO:0000256" key="2">
    <source>
        <dbReference type="ARBA" id="ARBA00022692"/>
    </source>
</evidence>
<protein>
    <recommendedName>
        <fullName evidence="7">ResB-like domain-containing protein</fullName>
    </recommendedName>
</protein>
<dbReference type="Proteomes" id="UP001185092">
    <property type="component" value="Unassembled WGS sequence"/>
</dbReference>
<accession>A0AAE3XML3</accession>
<comment type="subcellular location">
    <subcellularLocation>
        <location evidence="1">Membrane</location>
        <topology evidence="1">Multi-pass membrane protein</topology>
    </subcellularLocation>
</comment>
<evidence type="ECO:0000256" key="3">
    <source>
        <dbReference type="ARBA" id="ARBA00022748"/>
    </source>
</evidence>
<evidence type="ECO:0000313" key="9">
    <source>
        <dbReference type="Proteomes" id="UP001185092"/>
    </source>
</evidence>
<dbReference type="GO" id="GO:0017004">
    <property type="term" value="P:cytochrome complex assembly"/>
    <property type="evidence" value="ECO:0007669"/>
    <property type="project" value="UniProtKB-KW"/>
</dbReference>
<comment type="caution">
    <text evidence="8">The sequence shown here is derived from an EMBL/GenBank/DDBJ whole genome shotgun (WGS) entry which is preliminary data.</text>
</comment>
<keyword evidence="9" id="KW-1185">Reference proteome</keyword>
<keyword evidence="3" id="KW-0201">Cytochrome c-type biogenesis</keyword>
<keyword evidence="2 6" id="KW-0812">Transmembrane</keyword>
<name>A0AAE3XML3_9BACT</name>
<feature type="transmembrane region" description="Helical" evidence="6">
    <location>
        <begin position="386"/>
        <end position="406"/>
    </location>
</feature>
<evidence type="ECO:0000259" key="7">
    <source>
        <dbReference type="Pfam" id="PF05140"/>
    </source>
</evidence>
<organism evidence="8 9">
    <name type="scientific">Aureibacter tunicatorum</name>
    <dbReference type="NCBI Taxonomy" id="866807"/>
    <lineage>
        <taxon>Bacteria</taxon>
        <taxon>Pseudomonadati</taxon>
        <taxon>Bacteroidota</taxon>
        <taxon>Cytophagia</taxon>
        <taxon>Cytophagales</taxon>
        <taxon>Persicobacteraceae</taxon>
        <taxon>Aureibacter</taxon>
    </lineage>
</organism>
<evidence type="ECO:0000256" key="1">
    <source>
        <dbReference type="ARBA" id="ARBA00004141"/>
    </source>
</evidence>
<keyword evidence="5 6" id="KW-0472">Membrane</keyword>
<dbReference type="InterPro" id="IPR023494">
    <property type="entry name" value="Cyt_c_bgen_Ccs1/CcsB/ResB"/>
</dbReference>
<feature type="transmembrane region" description="Helical" evidence="6">
    <location>
        <begin position="49"/>
        <end position="69"/>
    </location>
</feature>
<feature type="transmembrane region" description="Helical" evidence="6">
    <location>
        <begin position="21"/>
        <end position="43"/>
    </location>
</feature>
<dbReference type="InterPro" id="IPR007816">
    <property type="entry name" value="ResB-like_domain"/>
</dbReference>
<evidence type="ECO:0000313" key="8">
    <source>
        <dbReference type="EMBL" id="MDR6239227.1"/>
    </source>
</evidence>
<proteinExistence type="predicted"/>
<feature type="transmembrane region" description="Helical" evidence="6">
    <location>
        <begin position="125"/>
        <end position="143"/>
    </location>
</feature>
<evidence type="ECO:0000256" key="5">
    <source>
        <dbReference type="ARBA" id="ARBA00023136"/>
    </source>
</evidence>
<sequence>MNNSKQKTRKIWTFPWGYREGFVLSAGLMLLGLALELATHGAGVPTLRWPVNIIFGLLFSAFLATLYFLNRKNPIIKWLSGVPATITSIILIGVIVTVMGILPQAPEEHPSIISLLKLNNVTDSWYFTFAVLYFMSTLGFACCKRVIPFKGKNIGFLLNHLGLYIALMSAMLGAGDLIRLTADLYKGNIEWRAKDANGILYELPIAMRLDAFSIDQYNPKVAIINKDGMLLPQEKPQLQLIDSAGQSMEILDWKVSIMKFDTLSKPFAGRYEPVNEEGAAPSAKIKAVNIKNGKEKEGWISCGSFMVLPEGVELDSTHTLVMTAPEPKKYQSKIHFITKSGLEEDGVIEVNKPYKIDGWNVYQLSYDEQFGRWSRLSVVELVKDPWLPAVYVGVFMMLFGSIYIMWVGNNFKSK</sequence>
<feature type="transmembrane region" description="Helical" evidence="6">
    <location>
        <begin position="81"/>
        <end position="105"/>
    </location>
</feature>
<keyword evidence="4 6" id="KW-1133">Transmembrane helix</keyword>
<dbReference type="PANTHER" id="PTHR31566">
    <property type="entry name" value="CYTOCHROME C BIOGENESIS PROTEIN CCS1, CHLOROPLASTIC"/>
    <property type="match status" value="1"/>
</dbReference>
<feature type="domain" description="ResB-like" evidence="7">
    <location>
        <begin position="153"/>
        <end position="368"/>
    </location>
</feature>